<reference evidence="8 9" key="2">
    <citation type="submission" date="2020-07" db="EMBL/GenBank/DDBJ databases">
        <authorList>
            <person name="Yu X."/>
        </authorList>
    </citation>
    <scope>NUCLEOTIDE SEQUENCE [LARGE SCALE GENOMIC DNA]</scope>
    <source>
        <strain evidence="9">24</strain>
    </source>
</reference>
<dbReference type="InterPro" id="IPR038468">
    <property type="entry name" value="MmpS_C"/>
</dbReference>
<dbReference type="KEGG" id="mgor:H0P51_03955"/>
<evidence type="ECO:0000313" key="9">
    <source>
        <dbReference type="Proteomes" id="UP000510682"/>
    </source>
</evidence>
<keyword evidence="6 7" id="KW-0472">Membrane</keyword>
<dbReference type="InterPro" id="IPR008693">
    <property type="entry name" value="MmpS"/>
</dbReference>
<reference evidence="9" key="1">
    <citation type="submission" date="2020-07" db="EMBL/GenBank/DDBJ databases">
        <title>Description of Mycobacterium gordonae subsp. intergordonae subsp.nov. and Mycobacterium gordonae subsp. gordonae subsp. nov.</title>
        <authorList>
            <person name="Yu X."/>
        </authorList>
    </citation>
    <scope>NUCLEOTIDE SEQUENCE [LARGE SCALE GENOMIC DNA]</scope>
    <source>
        <strain evidence="9">24</strain>
    </source>
</reference>
<dbReference type="Pfam" id="PF05423">
    <property type="entry name" value="Mycobact_memb"/>
    <property type="match status" value="1"/>
</dbReference>
<evidence type="ECO:0000313" key="8">
    <source>
        <dbReference type="EMBL" id="QLL08141.1"/>
    </source>
</evidence>
<evidence type="ECO:0000256" key="1">
    <source>
        <dbReference type="ARBA" id="ARBA00004236"/>
    </source>
</evidence>
<evidence type="ECO:0000256" key="7">
    <source>
        <dbReference type="SAM" id="Phobius"/>
    </source>
</evidence>
<keyword evidence="3" id="KW-1003">Cell membrane</keyword>
<evidence type="ECO:0000256" key="4">
    <source>
        <dbReference type="ARBA" id="ARBA00022692"/>
    </source>
</evidence>
<evidence type="ECO:0000256" key="2">
    <source>
        <dbReference type="ARBA" id="ARBA00007531"/>
    </source>
</evidence>
<gene>
    <name evidence="8" type="ORF">H0P51_03955</name>
</gene>
<protein>
    <submittedName>
        <fullName evidence="8">MmpS family protein</fullName>
    </submittedName>
</protein>
<sequence>MWNSDRKRGFAIFKQLSRLWIPLVVVVVVAIGAFIVYRVHGYFGSEKRPSYADSNLKNPEPFNPKRITYEVFGPPGTVADISYFDVNSDPQRVDGARLPWSLHISTTKAAMVSNLVAQGDSNSIGCRILVDDVVKAERISNSVNAFTFCLVKSA</sequence>
<feature type="transmembrane region" description="Helical" evidence="7">
    <location>
        <begin position="20"/>
        <end position="39"/>
    </location>
</feature>
<accession>A0A7D6E2H6</accession>
<dbReference type="RefSeq" id="WP_180916741.1">
    <property type="nucleotide sequence ID" value="NZ_CP059165.1"/>
</dbReference>
<dbReference type="GO" id="GO:0005886">
    <property type="term" value="C:plasma membrane"/>
    <property type="evidence" value="ECO:0007669"/>
    <property type="project" value="UniProtKB-SubCell"/>
</dbReference>
<name>A0A7D6E2H6_9MYCO</name>
<comment type="similarity">
    <text evidence="2">Belongs to the MmpS family.</text>
</comment>
<keyword evidence="4 7" id="KW-0812">Transmembrane</keyword>
<organism evidence="8 9">
    <name type="scientific">Mycobacterium vicinigordonae</name>
    <dbReference type="NCBI Taxonomy" id="1719132"/>
    <lineage>
        <taxon>Bacteria</taxon>
        <taxon>Bacillati</taxon>
        <taxon>Actinomycetota</taxon>
        <taxon>Actinomycetes</taxon>
        <taxon>Mycobacteriales</taxon>
        <taxon>Mycobacteriaceae</taxon>
        <taxon>Mycobacterium</taxon>
    </lineage>
</organism>
<dbReference type="Proteomes" id="UP000510682">
    <property type="component" value="Chromosome"/>
</dbReference>
<evidence type="ECO:0000256" key="5">
    <source>
        <dbReference type="ARBA" id="ARBA00022989"/>
    </source>
</evidence>
<dbReference type="AlphaFoldDB" id="A0A7D6E2H6"/>
<dbReference type="Gene3D" id="2.60.40.2880">
    <property type="entry name" value="MmpS1-5, C-terminal soluble domain"/>
    <property type="match status" value="1"/>
</dbReference>
<proteinExistence type="inferred from homology"/>
<evidence type="ECO:0000256" key="6">
    <source>
        <dbReference type="ARBA" id="ARBA00023136"/>
    </source>
</evidence>
<keyword evidence="9" id="KW-1185">Reference proteome</keyword>
<reference evidence="9" key="3">
    <citation type="submission" date="2023-07" db="EMBL/GenBank/DDBJ databases">
        <title>Description of Mycobacterium gordonae subsp. intergordonae subsp.nov. and Mycobacterium gordonae subsp. gordonae subsp. nov.</title>
        <authorList>
            <person name="Huang H."/>
        </authorList>
    </citation>
    <scope>NUCLEOTIDE SEQUENCE [LARGE SCALE GENOMIC DNA]</scope>
    <source>
        <strain evidence="9">24</strain>
    </source>
</reference>
<dbReference type="EMBL" id="CP059165">
    <property type="protein sequence ID" value="QLL08141.1"/>
    <property type="molecule type" value="Genomic_DNA"/>
</dbReference>
<evidence type="ECO:0000256" key="3">
    <source>
        <dbReference type="ARBA" id="ARBA00022475"/>
    </source>
</evidence>
<keyword evidence="5 7" id="KW-1133">Transmembrane helix</keyword>
<comment type="subcellular location">
    <subcellularLocation>
        <location evidence="1">Cell membrane</location>
    </subcellularLocation>
</comment>